<dbReference type="OrthoDB" id="6538435at2"/>
<dbReference type="RefSeq" id="WP_076878956.1">
    <property type="nucleotide sequence ID" value="NZ_MLCN01000034.1"/>
</dbReference>
<reference evidence="1 2" key="1">
    <citation type="submission" date="2016-10" db="EMBL/GenBank/DDBJ databases">
        <title>Draft Genome sequence of Alkanindiges sp. strain H1.</title>
        <authorList>
            <person name="Subhash Y."/>
            <person name="Lee S."/>
        </authorList>
    </citation>
    <scope>NUCLEOTIDE SEQUENCE [LARGE SCALE GENOMIC DNA]</scope>
    <source>
        <strain evidence="1 2">H1</strain>
    </source>
</reference>
<proteinExistence type="predicted"/>
<name>A0A1S8CT55_9GAMM</name>
<keyword evidence="2" id="KW-1185">Reference proteome</keyword>
<dbReference type="Proteomes" id="UP000192132">
    <property type="component" value="Unassembled WGS sequence"/>
</dbReference>
<comment type="caution">
    <text evidence="1">The sequence shown here is derived from an EMBL/GenBank/DDBJ whole genome shotgun (WGS) entry which is preliminary data.</text>
</comment>
<sequence>MANLEHAINNYKPQSELYVQYFLNQYSDRVQLQFVSALYHGRTHLGQTSFCIEGEHPAQVGTLNADHISKNEYARLISEKGNNVVTYLNTFRECAYNSDFDINNL</sequence>
<dbReference type="EMBL" id="MLCN01000034">
    <property type="protein sequence ID" value="ONG38342.1"/>
    <property type="molecule type" value="Genomic_DNA"/>
</dbReference>
<evidence type="ECO:0000313" key="2">
    <source>
        <dbReference type="Proteomes" id="UP000192132"/>
    </source>
</evidence>
<protein>
    <submittedName>
        <fullName evidence="1">Uncharacterized protein</fullName>
    </submittedName>
</protein>
<accession>A0A1S8CT55</accession>
<dbReference type="AlphaFoldDB" id="A0A1S8CT55"/>
<evidence type="ECO:0000313" key="1">
    <source>
        <dbReference type="EMBL" id="ONG38342.1"/>
    </source>
</evidence>
<organism evidence="1 2">
    <name type="scientific">Alkanindiges hydrocarboniclasticus</name>
    <dbReference type="NCBI Taxonomy" id="1907941"/>
    <lineage>
        <taxon>Bacteria</taxon>
        <taxon>Pseudomonadati</taxon>
        <taxon>Pseudomonadota</taxon>
        <taxon>Gammaproteobacteria</taxon>
        <taxon>Moraxellales</taxon>
        <taxon>Moraxellaceae</taxon>
        <taxon>Alkanindiges</taxon>
    </lineage>
</organism>
<gene>
    <name evidence="1" type="ORF">BKE30_12575</name>
</gene>